<accession>A0A168Q199</accession>
<proteinExistence type="inferred from homology"/>
<dbReference type="InterPro" id="IPR013325">
    <property type="entry name" value="RNA_pol_sigma_r2"/>
</dbReference>
<keyword evidence="2" id="KW-0805">Transcription regulation</keyword>
<evidence type="ECO:0000256" key="1">
    <source>
        <dbReference type="ARBA" id="ARBA00010641"/>
    </source>
</evidence>
<dbReference type="InterPro" id="IPR036388">
    <property type="entry name" value="WH-like_DNA-bd_sf"/>
</dbReference>
<dbReference type="Gene3D" id="1.10.10.10">
    <property type="entry name" value="Winged helix-like DNA-binding domain superfamily/Winged helix DNA-binding domain"/>
    <property type="match status" value="1"/>
</dbReference>
<dbReference type="SUPFAM" id="SSF88659">
    <property type="entry name" value="Sigma3 and sigma4 domains of RNA polymerase sigma factors"/>
    <property type="match status" value="1"/>
</dbReference>
<keyword evidence="9" id="KW-1185">Reference proteome</keyword>
<comment type="similarity">
    <text evidence="1">Belongs to the sigma-70 factor family. ECF subfamily.</text>
</comment>
<protein>
    <submittedName>
        <fullName evidence="8">RNA polymerase subunit sigma-70</fullName>
    </submittedName>
</protein>
<name>A0A168Q199_9BACL</name>
<evidence type="ECO:0000259" key="7">
    <source>
        <dbReference type="Pfam" id="PF08281"/>
    </source>
</evidence>
<reference evidence="8 9" key="1">
    <citation type="submission" date="2016-03" db="EMBL/GenBank/DDBJ databases">
        <title>Draft genome sequence of Paenibacillus antarcticus CECT 5836.</title>
        <authorList>
            <person name="Shin S.-K."/>
            <person name="Yi H."/>
        </authorList>
    </citation>
    <scope>NUCLEOTIDE SEQUENCE [LARGE SCALE GENOMIC DNA]</scope>
    <source>
        <strain evidence="8 9">CECT 5836</strain>
    </source>
</reference>
<dbReference type="EMBL" id="LVJI01000007">
    <property type="protein sequence ID" value="OAB47281.1"/>
    <property type="molecule type" value="Genomic_DNA"/>
</dbReference>
<dbReference type="Proteomes" id="UP000077355">
    <property type="component" value="Unassembled WGS sequence"/>
</dbReference>
<dbReference type="InterPro" id="IPR039425">
    <property type="entry name" value="RNA_pol_sigma-70-like"/>
</dbReference>
<keyword evidence="3" id="KW-0731">Sigma factor</keyword>
<dbReference type="Gene3D" id="1.10.1740.10">
    <property type="match status" value="1"/>
</dbReference>
<dbReference type="GO" id="GO:0006352">
    <property type="term" value="P:DNA-templated transcription initiation"/>
    <property type="evidence" value="ECO:0007669"/>
    <property type="project" value="InterPro"/>
</dbReference>
<evidence type="ECO:0000256" key="5">
    <source>
        <dbReference type="ARBA" id="ARBA00023163"/>
    </source>
</evidence>
<dbReference type="GO" id="GO:0003677">
    <property type="term" value="F:DNA binding"/>
    <property type="evidence" value="ECO:0007669"/>
    <property type="project" value="UniProtKB-KW"/>
</dbReference>
<dbReference type="NCBIfam" id="TIGR02937">
    <property type="entry name" value="sigma70-ECF"/>
    <property type="match status" value="1"/>
</dbReference>
<sequence length="164" mass="19466">MAKETMTGFLQQVGTVLYRYLRKRGLTHEDAEDITQDTCYKFLLHKDGIQSDKVMSWLFRVATNQFYDLKRQDKRHPTMDIDDVPLRSLTNIPEISILQKEQSKNIRDTLETLSEFHQELLILKFELELSYRNISSLLNKNENTLKTHVARAKERFIKNFKEDL</sequence>
<evidence type="ECO:0000256" key="4">
    <source>
        <dbReference type="ARBA" id="ARBA00023125"/>
    </source>
</evidence>
<dbReference type="InterPro" id="IPR014284">
    <property type="entry name" value="RNA_pol_sigma-70_dom"/>
</dbReference>
<dbReference type="InterPro" id="IPR007627">
    <property type="entry name" value="RNA_pol_sigma70_r2"/>
</dbReference>
<dbReference type="RefSeq" id="WP_068647598.1">
    <property type="nucleotide sequence ID" value="NZ_CP043611.1"/>
</dbReference>
<dbReference type="PANTHER" id="PTHR43133">
    <property type="entry name" value="RNA POLYMERASE ECF-TYPE SIGMA FACTO"/>
    <property type="match status" value="1"/>
</dbReference>
<keyword evidence="5" id="KW-0804">Transcription</keyword>
<evidence type="ECO:0000256" key="2">
    <source>
        <dbReference type="ARBA" id="ARBA00023015"/>
    </source>
</evidence>
<evidence type="ECO:0000256" key="3">
    <source>
        <dbReference type="ARBA" id="ARBA00023082"/>
    </source>
</evidence>
<dbReference type="InterPro" id="IPR013324">
    <property type="entry name" value="RNA_pol_sigma_r3/r4-like"/>
</dbReference>
<dbReference type="AlphaFoldDB" id="A0A168Q199"/>
<feature type="domain" description="RNA polymerase sigma factor 70 region 4 type 2" evidence="7">
    <location>
        <begin position="105"/>
        <end position="155"/>
    </location>
</feature>
<dbReference type="Pfam" id="PF04542">
    <property type="entry name" value="Sigma70_r2"/>
    <property type="match status" value="1"/>
</dbReference>
<dbReference type="PANTHER" id="PTHR43133:SF8">
    <property type="entry name" value="RNA POLYMERASE SIGMA FACTOR HI_1459-RELATED"/>
    <property type="match status" value="1"/>
</dbReference>
<feature type="domain" description="RNA polymerase sigma-70 region 2" evidence="6">
    <location>
        <begin position="12"/>
        <end position="75"/>
    </location>
</feature>
<dbReference type="Pfam" id="PF08281">
    <property type="entry name" value="Sigma70_r4_2"/>
    <property type="match status" value="1"/>
</dbReference>
<dbReference type="InterPro" id="IPR013249">
    <property type="entry name" value="RNA_pol_sigma70_r4_t2"/>
</dbReference>
<organism evidence="8 9">
    <name type="scientific">Paenibacillus antarcticus</name>
    <dbReference type="NCBI Taxonomy" id="253703"/>
    <lineage>
        <taxon>Bacteria</taxon>
        <taxon>Bacillati</taxon>
        <taxon>Bacillota</taxon>
        <taxon>Bacilli</taxon>
        <taxon>Bacillales</taxon>
        <taxon>Paenibacillaceae</taxon>
        <taxon>Paenibacillus</taxon>
    </lineage>
</organism>
<dbReference type="SUPFAM" id="SSF88946">
    <property type="entry name" value="Sigma2 domain of RNA polymerase sigma factors"/>
    <property type="match status" value="1"/>
</dbReference>
<evidence type="ECO:0000313" key="9">
    <source>
        <dbReference type="Proteomes" id="UP000077355"/>
    </source>
</evidence>
<keyword evidence="4" id="KW-0238">DNA-binding</keyword>
<dbReference type="GO" id="GO:0016987">
    <property type="term" value="F:sigma factor activity"/>
    <property type="evidence" value="ECO:0007669"/>
    <property type="project" value="UniProtKB-KW"/>
</dbReference>
<dbReference type="OrthoDB" id="9795666at2"/>
<comment type="caution">
    <text evidence="8">The sequence shown here is derived from an EMBL/GenBank/DDBJ whole genome shotgun (WGS) entry which is preliminary data.</text>
</comment>
<evidence type="ECO:0000259" key="6">
    <source>
        <dbReference type="Pfam" id="PF04542"/>
    </source>
</evidence>
<evidence type="ECO:0000313" key="8">
    <source>
        <dbReference type="EMBL" id="OAB47281.1"/>
    </source>
</evidence>
<gene>
    <name evidence="8" type="ORF">PBAT_06130</name>
</gene>